<evidence type="ECO:0000313" key="2">
    <source>
        <dbReference type="EMBL" id="EDR12608.1"/>
    </source>
</evidence>
<accession>B0CZE7</accession>
<dbReference type="GeneID" id="6072387"/>
<gene>
    <name evidence="2" type="ORF">LACBIDRAFT_311190</name>
</gene>
<dbReference type="HOGENOM" id="CLU_135406_0_0_1"/>
<dbReference type="AlphaFoldDB" id="B0CZE7"/>
<sequence>MSTVNESPTTMESNPTETTDENSPTTTPEPIEDELPFPLDDHWTYPIGVKPSSTAFDDEWLNKPHLLVAMKPLLITAFSQGYPQDKYFAPKYIEDIPNPKTILTPSHFRKSKNGLLYFIDADWSARLCIPESKIHFVLKWIHDSPFESTHAGSR</sequence>
<organism evidence="3">
    <name type="scientific">Laccaria bicolor (strain S238N-H82 / ATCC MYA-4686)</name>
    <name type="common">Bicoloured deceiver</name>
    <name type="synonym">Laccaria laccata var. bicolor</name>
    <dbReference type="NCBI Taxonomy" id="486041"/>
    <lineage>
        <taxon>Eukaryota</taxon>
        <taxon>Fungi</taxon>
        <taxon>Dikarya</taxon>
        <taxon>Basidiomycota</taxon>
        <taxon>Agaricomycotina</taxon>
        <taxon>Agaricomycetes</taxon>
        <taxon>Agaricomycetidae</taxon>
        <taxon>Agaricales</taxon>
        <taxon>Agaricineae</taxon>
        <taxon>Hydnangiaceae</taxon>
        <taxon>Laccaria</taxon>
    </lineage>
</organism>
<dbReference type="RefSeq" id="XP_001876872.1">
    <property type="nucleotide sequence ID" value="XM_001876837.1"/>
</dbReference>
<feature type="compositionally biased region" description="Polar residues" evidence="1">
    <location>
        <begin position="1"/>
        <end position="14"/>
    </location>
</feature>
<feature type="region of interest" description="Disordered" evidence="1">
    <location>
        <begin position="1"/>
        <end position="35"/>
    </location>
</feature>
<evidence type="ECO:0000313" key="3">
    <source>
        <dbReference type="Proteomes" id="UP000001194"/>
    </source>
</evidence>
<keyword evidence="3" id="KW-1185">Reference proteome</keyword>
<dbReference type="KEGG" id="lbc:LACBIDRAFT_311190"/>
<name>B0CZE7_LACBS</name>
<feature type="compositionally biased region" description="Low complexity" evidence="1">
    <location>
        <begin position="15"/>
        <end position="29"/>
    </location>
</feature>
<dbReference type="OrthoDB" id="2971978at2759"/>
<protein>
    <submittedName>
        <fullName evidence="2">Predicted protein</fullName>
    </submittedName>
</protein>
<dbReference type="InParanoid" id="B0CZE7"/>
<dbReference type="EMBL" id="DS547094">
    <property type="protein sequence ID" value="EDR12608.1"/>
    <property type="molecule type" value="Genomic_DNA"/>
</dbReference>
<proteinExistence type="predicted"/>
<dbReference type="Proteomes" id="UP000001194">
    <property type="component" value="Unassembled WGS sequence"/>
</dbReference>
<reference evidence="2 3" key="1">
    <citation type="journal article" date="2008" name="Nature">
        <title>The genome of Laccaria bicolor provides insights into mycorrhizal symbiosis.</title>
        <authorList>
            <person name="Martin F."/>
            <person name="Aerts A."/>
            <person name="Ahren D."/>
            <person name="Brun A."/>
            <person name="Danchin E.G.J."/>
            <person name="Duchaussoy F."/>
            <person name="Gibon J."/>
            <person name="Kohler A."/>
            <person name="Lindquist E."/>
            <person name="Pereda V."/>
            <person name="Salamov A."/>
            <person name="Shapiro H.J."/>
            <person name="Wuyts J."/>
            <person name="Blaudez D."/>
            <person name="Buee M."/>
            <person name="Brokstein P."/>
            <person name="Canbaeck B."/>
            <person name="Cohen D."/>
            <person name="Courty P.E."/>
            <person name="Coutinho P.M."/>
            <person name="Delaruelle C."/>
            <person name="Detter J.C."/>
            <person name="Deveau A."/>
            <person name="DiFazio S."/>
            <person name="Duplessis S."/>
            <person name="Fraissinet-Tachet L."/>
            <person name="Lucic E."/>
            <person name="Frey-Klett P."/>
            <person name="Fourrey C."/>
            <person name="Feussner I."/>
            <person name="Gay G."/>
            <person name="Grimwood J."/>
            <person name="Hoegger P.J."/>
            <person name="Jain P."/>
            <person name="Kilaru S."/>
            <person name="Labbe J."/>
            <person name="Lin Y.C."/>
            <person name="Legue V."/>
            <person name="Le Tacon F."/>
            <person name="Marmeisse R."/>
            <person name="Melayah D."/>
            <person name="Montanini B."/>
            <person name="Muratet M."/>
            <person name="Nehls U."/>
            <person name="Niculita-Hirzel H."/>
            <person name="Oudot-Le Secq M.P."/>
            <person name="Peter M."/>
            <person name="Quesneville H."/>
            <person name="Rajashekar B."/>
            <person name="Reich M."/>
            <person name="Rouhier N."/>
            <person name="Schmutz J."/>
            <person name="Yin T."/>
            <person name="Chalot M."/>
            <person name="Henrissat B."/>
            <person name="Kuees U."/>
            <person name="Lucas S."/>
            <person name="Van de Peer Y."/>
            <person name="Podila G.K."/>
            <person name="Polle A."/>
            <person name="Pukkila P.J."/>
            <person name="Richardson P.M."/>
            <person name="Rouze P."/>
            <person name="Sanders I.R."/>
            <person name="Stajich J.E."/>
            <person name="Tunlid A."/>
            <person name="Tuskan G."/>
            <person name="Grigoriev I.V."/>
        </authorList>
    </citation>
    <scope>NUCLEOTIDE SEQUENCE [LARGE SCALE GENOMIC DNA]</scope>
    <source>
        <strain evidence="3">S238N-H82 / ATCC MYA-4686</strain>
    </source>
</reference>
<evidence type="ECO:0000256" key="1">
    <source>
        <dbReference type="SAM" id="MobiDB-lite"/>
    </source>
</evidence>